<gene>
    <name evidence="1" type="ORF">COT97_03350</name>
</gene>
<organism evidence="1 2">
    <name type="scientific">Candidatus Falkowbacteria bacterium CG10_big_fil_rev_8_21_14_0_10_39_11</name>
    <dbReference type="NCBI Taxonomy" id="1974565"/>
    <lineage>
        <taxon>Bacteria</taxon>
        <taxon>Candidatus Falkowiibacteriota</taxon>
    </lineage>
</organism>
<protein>
    <submittedName>
        <fullName evidence="1">Uncharacterized protein</fullName>
    </submittedName>
</protein>
<dbReference type="AlphaFoldDB" id="A0A2H0V4P0"/>
<name>A0A2H0V4P0_9BACT</name>
<proteinExistence type="predicted"/>
<accession>A0A2H0V4P0</accession>
<comment type="caution">
    <text evidence="1">The sequence shown here is derived from an EMBL/GenBank/DDBJ whole genome shotgun (WGS) entry which is preliminary data.</text>
</comment>
<dbReference type="Proteomes" id="UP000229901">
    <property type="component" value="Unassembled WGS sequence"/>
</dbReference>
<dbReference type="PROSITE" id="PS51257">
    <property type="entry name" value="PROKAR_LIPOPROTEIN"/>
    <property type="match status" value="1"/>
</dbReference>
<sequence>MKANKVVVSLILLLSSILICSCIKQEARWTRCLAEEVDGSELACLLNADRNGLSAEIVKQHGERFFMGEYLRLNFRNQPRRKIMLDIVKANPGIIDEQGVMLDVFETFRSHCECDNENSLAQCEAALEVADYGQLPLNRKYAILDCILAINMKRKNFDRVKELAAKYNVDLPRYFEFQFVVPLKGNTQTLSQEMGRLIESARQILTPNQVNDVFSDIAIQFTTEDRYCSLVAWHEAFGDMANWADVEKQCWTNLALQQYDIFSAAIRTLVRTPNDCLWLGKQFQETCNESCACSCTIKLKELAENSICQSATTSVATVASVRNHFARVCFFKVLLKHNPKEDKDISGMEMCYKLLPKDEEVQKIYSAYAAYYYFKYDNPQLAAAWFRKSGISDELMLKLIEQDDPWKMIITFLYHNK</sequence>
<evidence type="ECO:0000313" key="1">
    <source>
        <dbReference type="EMBL" id="PIR94054.1"/>
    </source>
</evidence>
<reference evidence="2" key="1">
    <citation type="submission" date="2017-09" db="EMBL/GenBank/DDBJ databases">
        <title>Depth-based differentiation of microbial function through sediment-hosted aquifers and enrichment of novel symbionts in the deep terrestrial subsurface.</title>
        <authorList>
            <person name="Probst A.J."/>
            <person name="Ladd B."/>
            <person name="Jarett J.K."/>
            <person name="Geller-Mcgrath D.E."/>
            <person name="Sieber C.M.K."/>
            <person name="Emerson J.B."/>
            <person name="Anantharaman K."/>
            <person name="Thomas B.C."/>
            <person name="Malmstrom R."/>
            <person name="Stieglmeier M."/>
            <person name="Klingl A."/>
            <person name="Woyke T."/>
            <person name="Ryan C.M."/>
            <person name="Banfield J.F."/>
        </authorList>
    </citation>
    <scope>NUCLEOTIDE SEQUENCE [LARGE SCALE GENOMIC DNA]</scope>
</reference>
<dbReference type="EMBL" id="PFAP01000021">
    <property type="protein sequence ID" value="PIR94054.1"/>
    <property type="molecule type" value="Genomic_DNA"/>
</dbReference>
<evidence type="ECO:0000313" key="2">
    <source>
        <dbReference type="Proteomes" id="UP000229901"/>
    </source>
</evidence>